<protein>
    <recommendedName>
        <fullName evidence="8 9">Polyphosphate kinase</fullName>
        <ecNumber evidence="8 9">2.7.4.1</ecNumber>
    </recommendedName>
    <alternativeName>
        <fullName evidence="8">ATP-polyphosphate phosphotransferase</fullName>
    </alternativeName>
    <alternativeName>
        <fullName evidence="8">Polyphosphoric acid kinase</fullName>
    </alternativeName>
</protein>
<feature type="domain" description="Polyphosphate kinase N-terminal" evidence="12">
    <location>
        <begin position="12"/>
        <end position="116"/>
    </location>
</feature>
<dbReference type="PANTHER" id="PTHR30218">
    <property type="entry name" value="POLYPHOSPHATE KINASE"/>
    <property type="match status" value="1"/>
</dbReference>
<dbReference type="SUPFAM" id="SSF140356">
    <property type="entry name" value="PPK N-terminal domain-like"/>
    <property type="match status" value="1"/>
</dbReference>
<feature type="domain" description="Polyphosphate kinase C-terminal" evidence="13">
    <location>
        <begin position="510"/>
        <end position="680"/>
    </location>
</feature>
<dbReference type="CDD" id="cd09167">
    <property type="entry name" value="PLDc_EcPPK1_C2_like"/>
    <property type="match status" value="1"/>
</dbReference>
<feature type="binding site" evidence="8">
    <location>
        <position position="50"/>
    </location>
    <ligand>
        <name>ATP</name>
        <dbReference type="ChEBI" id="CHEBI:30616"/>
    </ligand>
</feature>
<dbReference type="GO" id="GO:0006799">
    <property type="term" value="P:polyphosphate biosynthetic process"/>
    <property type="evidence" value="ECO:0007669"/>
    <property type="project" value="UniProtKB-UniRule"/>
</dbReference>
<evidence type="ECO:0000256" key="6">
    <source>
        <dbReference type="ARBA" id="ARBA00022840"/>
    </source>
</evidence>
<keyword evidence="4 8" id="KW-0547">Nucleotide-binding</keyword>
<dbReference type="GO" id="GO:0009358">
    <property type="term" value="C:polyphosphate kinase complex"/>
    <property type="evidence" value="ECO:0007669"/>
    <property type="project" value="InterPro"/>
</dbReference>
<comment type="catalytic activity">
    <reaction evidence="8 9">
        <text>[phosphate](n) + ATP = [phosphate](n+1) + ADP</text>
        <dbReference type="Rhea" id="RHEA:19573"/>
        <dbReference type="Rhea" id="RHEA-COMP:9859"/>
        <dbReference type="Rhea" id="RHEA-COMP:14280"/>
        <dbReference type="ChEBI" id="CHEBI:16838"/>
        <dbReference type="ChEBI" id="CHEBI:30616"/>
        <dbReference type="ChEBI" id="CHEBI:456216"/>
        <dbReference type="EC" id="2.7.4.1"/>
    </reaction>
</comment>
<dbReference type="InterPro" id="IPR041108">
    <property type="entry name" value="PP_kinase_C_1"/>
</dbReference>
<evidence type="ECO:0000256" key="7">
    <source>
        <dbReference type="ARBA" id="ARBA00022842"/>
    </source>
</evidence>
<evidence type="ECO:0000259" key="13">
    <source>
        <dbReference type="Pfam" id="PF13090"/>
    </source>
</evidence>
<feature type="coiled-coil region" evidence="10">
    <location>
        <begin position="70"/>
        <end position="97"/>
    </location>
</feature>
<dbReference type="Gene3D" id="1.20.58.310">
    <property type="entry name" value="Polyphosphate kinase N-terminal domain"/>
    <property type="match status" value="1"/>
</dbReference>
<evidence type="ECO:0000313" key="16">
    <source>
        <dbReference type="Proteomes" id="UP000295657"/>
    </source>
</evidence>
<feature type="binding site" evidence="8">
    <location>
        <position position="412"/>
    </location>
    <ligand>
        <name>Mg(2+)</name>
        <dbReference type="ChEBI" id="CHEBI:18420"/>
    </ligand>
</feature>
<dbReference type="Proteomes" id="UP000295657">
    <property type="component" value="Unassembled WGS sequence"/>
</dbReference>
<dbReference type="GO" id="GO:0046872">
    <property type="term" value="F:metal ion binding"/>
    <property type="evidence" value="ECO:0007669"/>
    <property type="project" value="UniProtKB-KW"/>
</dbReference>
<evidence type="ECO:0000256" key="2">
    <source>
        <dbReference type="ARBA" id="ARBA00022679"/>
    </source>
</evidence>
<sequence>MSDTAKSPTRHYIPKELSWLSFNERVLQEAADETNPLIERVRFLGIFASNLDEFYQVRFANLKHNLLIMRERDAKEAKLLHKQLKQIQNKTEGLNRRFETIYARLLLRLAKHRIFLINETQLSPFHQQWLKEYFKQQIKIHIFPIILNENMDLSKALSAHNSNLIIQLGKNKKIQNLAILPIPSDVLPRFIVLPKEKYKRHQRIILLDNVLRFCLSDIFAESIFAYDSITAYSIKLTRDAEYDLVTELEYSLLESMSYSLKQRVAAQPVRLLYEKAMPANLLKLLKKRLNISELDAVEGGARYLSFKHLLQFPLLDHKELINPPLAPLIPSALQEERMILNAIAKKDILLYYPYHSFNLICELLRQSSFDPNVTAIKINLYRVAKNSRIIEALCNAANNGKAVTVVIELQARFDEEANIQWAKVLTENNVKVIFSSPGFKIHSKLFLITRRENNRLRDYAHIGTGNFHEHTAKIYTDFSLLSQNPQITEEVKALFRFIEQPFNTCDFSHLLVSPVNIRRRFSELTEREIKNARAGKKSGIILKINNLADQEIIELLYRASQAGVEIKMIVRGMCSLVPGIEGLSDNIHVISIVDRFLEHPRVYYFENNGDPEVFISSADLMTRNLDRRIEVGVPLLSKEARQTVIDILNIQLADNVKARIIDAQQQNRYVENDLPACRSQIALYEYLAAKAGLKKSETE</sequence>
<dbReference type="HAMAP" id="MF_00347">
    <property type="entry name" value="Polyphosphate_kinase"/>
    <property type="match status" value="1"/>
</dbReference>
<keyword evidence="16" id="KW-1185">Reference proteome</keyword>
<dbReference type="SUPFAM" id="SSF143724">
    <property type="entry name" value="PHP14-like"/>
    <property type="match status" value="1"/>
</dbReference>
<evidence type="ECO:0000256" key="8">
    <source>
        <dbReference type="HAMAP-Rule" id="MF_00347"/>
    </source>
</evidence>
<dbReference type="OrthoDB" id="9761456at2"/>
<dbReference type="Gene3D" id="3.30.1840.10">
    <property type="entry name" value="Polyphosphate kinase middle domain"/>
    <property type="match status" value="1"/>
</dbReference>
<keyword evidence="1 8" id="KW-0597">Phosphoprotein</keyword>
<evidence type="ECO:0000256" key="9">
    <source>
        <dbReference type="RuleBase" id="RU003800"/>
    </source>
</evidence>
<dbReference type="CDD" id="cd09164">
    <property type="entry name" value="PLDc_EcPPK1_C1_like"/>
    <property type="match status" value="1"/>
</dbReference>
<feature type="domain" description="Polyphosphate kinase middle" evidence="11">
    <location>
        <begin position="126"/>
        <end position="312"/>
    </location>
</feature>
<dbReference type="InterPro" id="IPR025200">
    <property type="entry name" value="PPK_C_dom2"/>
</dbReference>
<dbReference type="EMBL" id="SNYQ01000008">
    <property type="protein sequence ID" value="TDQ56832.1"/>
    <property type="molecule type" value="Genomic_DNA"/>
</dbReference>
<evidence type="ECO:0000256" key="1">
    <source>
        <dbReference type="ARBA" id="ARBA00022553"/>
    </source>
</evidence>
<feature type="binding site" evidence="8">
    <location>
        <position position="475"/>
    </location>
    <ligand>
        <name>ATP</name>
        <dbReference type="ChEBI" id="CHEBI:30616"/>
    </ligand>
</feature>
<comment type="cofactor">
    <cofactor evidence="8">
        <name>Mg(2+)</name>
        <dbReference type="ChEBI" id="CHEBI:18420"/>
    </cofactor>
</comment>
<dbReference type="Gene3D" id="3.30.870.10">
    <property type="entry name" value="Endonuclease Chain A"/>
    <property type="match status" value="2"/>
</dbReference>
<dbReference type="GO" id="GO:0008976">
    <property type="term" value="F:polyphosphate kinase activity"/>
    <property type="evidence" value="ECO:0007669"/>
    <property type="project" value="UniProtKB-UniRule"/>
</dbReference>
<dbReference type="PANTHER" id="PTHR30218:SF0">
    <property type="entry name" value="POLYPHOSPHATE KINASE"/>
    <property type="match status" value="1"/>
</dbReference>
<comment type="PTM">
    <text evidence="8 9">An intermediate of this reaction is the autophosphorylated ppk in which a phosphate is covalently linked to a histidine residue through a N-P bond.</text>
</comment>
<keyword evidence="3 8" id="KW-0479">Metal-binding</keyword>
<evidence type="ECO:0000256" key="3">
    <source>
        <dbReference type="ARBA" id="ARBA00022723"/>
    </source>
</evidence>
<gene>
    <name evidence="8" type="primary">ppk</name>
    <name evidence="15" type="ORF">EDC45_1791</name>
</gene>
<dbReference type="SUPFAM" id="SSF56024">
    <property type="entry name" value="Phospholipase D/nuclease"/>
    <property type="match status" value="2"/>
</dbReference>
<dbReference type="RefSeq" id="WP_133545564.1">
    <property type="nucleotide sequence ID" value="NZ_SNYQ01000008.1"/>
</dbReference>
<dbReference type="InterPro" id="IPR024953">
    <property type="entry name" value="PP_kinase_middle"/>
</dbReference>
<keyword evidence="5 8" id="KW-0418">Kinase</keyword>
<evidence type="ECO:0000313" key="15">
    <source>
        <dbReference type="EMBL" id="TDQ56832.1"/>
    </source>
</evidence>
<evidence type="ECO:0000256" key="10">
    <source>
        <dbReference type="SAM" id="Coils"/>
    </source>
</evidence>
<dbReference type="InterPro" id="IPR003414">
    <property type="entry name" value="PP_kinase"/>
</dbReference>
<name>A0A4V3D9H4_9PAST</name>
<evidence type="ECO:0000259" key="14">
    <source>
        <dbReference type="Pfam" id="PF17941"/>
    </source>
</evidence>
<dbReference type="Pfam" id="PF17941">
    <property type="entry name" value="PP_kinase_C_1"/>
    <property type="match status" value="1"/>
</dbReference>
<evidence type="ECO:0000259" key="12">
    <source>
        <dbReference type="Pfam" id="PF13089"/>
    </source>
</evidence>
<dbReference type="NCBIfam" id="TIGR03705">
    <property type="entry name" value="poly_P_kin"/>
    <property type="match status" value="1"/>
</dbReference>
<dbReference type="PIRSF" id="PIRSF015589">
    <property type="entry name" value="PP_kinase"/>
    <property type="match status" value="1"/>
</dbReference>
<evidence type="ECO:0000256" key="4">
    <source>
        <dbReference type="ARBA" id="ARBA00022741"/>
    </source>
</evidence>
<comment type="caution">
    <text evidence="15">The sequence shown here is derived from an EMBL/GenBank/DDBJ whole genome shotgun (WGS) entry which is preliminary data.</text>
</comment>
<dbReference type="Pfam" id="PF02503">
    <property type="entry name" value="PP_kinase"/>
    <property type="match status" value="1"/>
</dbReference>
<feature type="active site" description="Phosphohistidine intermediate" evidence="8">
    <location>
        <position position="442"/>
    </location>
</feature>
<keyword evidence="2 8" id="KW-0808">Transferase</keyword>
<reference evidence="15 16" key="1">
    <citation type="submission" date="2019-03" db="EMBL/GenBank/DDBJ databases">
        <title>Genomic Encyclopedia of Type Strains, Phase IV (KMG-IV): sequencing the most valuable type-strain genomes for metagenomic binning, comparative biology and taxonomic classification.</title>
        <authorList>
            <person name="Goeker M."/>
        </authorList>
    </citation>
    <scope>NUCLEOTIDE SEQUENCE [LARGE SCALE GENOMIC DNA]</scope>
    <source>
        <strain evidence="15 16">DSM 28403</strain>
    </source>
</reference>
<dbReference type="InterPro" id="IPR036832">
    <property type="entry name" value="PPK_N_dom_sf"/>
</dbReference>
<keyword evidence="6 8" id="KW-0067">ATP-binding</keyword>
<feature type="binding site" evidence="8">
    <location>
        <position position="382"/>
    </location>
    <ligand>
        <name>Mg(2+)</name>
        <dbReference type="ChEBI" id="CHEBI:18420"/>
    </ligand>
</feature>
<evidence type="ECO:0000256" key="5">
    <source>
        <dbReference type="ARBA" id="ARBA00022777"/>
    </source>
</evidence>
<organism evidence="15 16">
    <name type="scientific">Mesocricetibacter intestinalis</name>
    <dbReference type="NCBI Taxonomy" id="1521930"/>
    <lineage>
        <taxon>Bacteria</taxon>
        <taxon>Pseudomonadati</taxon>
        <taxon>Pseudomonadota</taxon>
        <taxon>Gammaproteobacteria</taxon>
        <taxon>Pasteurellales</taxon>
        <taxon>Pasteurellaceae</taxon>
        <taxon>Mesocricetibacter</taxon>
    </lineage>
</organism>
<evidence type="ECO:0000259" key="11">
    <source>
        <dbReference type="Pfam" id="PF02503"/>
    </source>
</evidence>
<dbReference type="InterPro" id="IPR025198">
    <property type="entry name" value="PPK_N_dom"/>
</dbReference>
<dbReference type="EC" id="2.7.4.1" evidence="8 9"/>
<dbReference type="InterPro" id="IPR036830">
    <property type="entry name" value="PP_kinase_middle_dom_sf"/>
</dbReference>
<keyword evidence="10" id="KW-0175">Coiled coil</keyword>
<keyword evidence="7 8" id="KW-0460">Magnesium</keyword>
<feature type="binding site" evidence="8">
    <location>
        <position position="599"/>
    </location>
    <ligand>
        <name>ATP</name>
        <dbReference type="ChEBI" id="CHEBI:30616"/>
    </ligand>
</feature>
<dbReference type="Pfam" id="PF13089">
    <property type="entry name" value="PP_kinase_N"/>
    <property type="match status" value="1"/>
</dbReference>
<comment type="function">
    <text evidence="8 9">Catalyzes the reversible transfer of the terminal phosphate of ATP to form a long-chain polyphosphate (polyP).</text>
</comment>
<dbReference type="FunFam" id="3.30.870.10:FF:000001">
    <property type="entry name" value="Polyphosphate kinase"/>
    <property type="match status" value="1"/>
</dbReference>
<dbReference type="AlphaFoldDB" id="A0A4V3D9H4"/>
<feature type="binding site" evidence="8">
    <location>
        <position position="571"/>
    </location>
    <ligand>
        <name>ATP</name>
        <dbReference type="ChEBI" id="CHEBI:30616"/>
    </ligand>
</feature>
<comment type="similarity">
    <text evidence="8 9">Belongs to the polyphosphate kinase 1 (PPK1) family.</text>
</comment>
<dbReference type="GO" id="GO:0005524">
    <property type="term" value="F:ATP binding"/>
    <property type="evidence" value="ECO:0007669"/>
    <property type="project" value="UniProtKB-KW"/>
</dbReference>
<feature type="domain" description="Polyphosphate kinase C-terminal" evidence="14">
    <location>
        <begin position="339"/>
        <end position="501"/>
    </location>
</feature>
<proteinExistence type="inferred from homology"/>
<dbReference type="Pfam" id="PF13090">
    <property type="entry name" value="PP_kinase_C"/>
    <property type="match status" value="1"/>
</dbReference>
<dbReference type="NCBIfam" id="NF003917">
    <property type="entry name" value="PRK05443.1-1"/>
    <property type="match status" value="1"/>
</dbReference>
<accession>A0A4V3D9H4</accession>